<dbReference type="PANTHER" id="PTHR22901:SF0">
    <property type="entry name" value="SIALATE O-ACETYLESTERASE"/>
    <property type="match status" value="1"/>
</dbReference>
<organism evidence="1">
    <name type="scientific">marine sediment metagenome</name>
    <dbReference type="NCBI Taxonomy" id="412755"/>
    <lineage>
        <taxon>unclassified sequences</taxon>
        <taxon>metagenomes</taxon>
        <taxon>ecological metagenomes</taxon>
    </lineage>
</organism>
<reference evidence="1" key="1">
    <citation type="journal article" date="2014" name="Front. Microbiol.">
        <title>High frequency of phylogenetically diverse reductive dehalogenase-homologous genes in deep subseafloor sedimentary metagenomes.</title>
        <authorList>
            <person name="Kawai M."/>
            <person name="Futagami T."/>
            <person name="Toyoda A."/>
            <person name="Takaki Y."/>
            <person name="Nishi S."/>
            <person name="Hori S."/>
            <person name="Arai W."/>
            <person name="Tsubouchi T."/>
            <person name="Morono Y."/>
            <person name="Uchiyama I."/>
            <person name="Ito T."/>
            <person name="Fujiyama A."/>
            <person name="Inagaki F."/>
            <person name="Takami H."/>
        </authorList>
    </citation>
    <scope>NUCLEOTIDE SEQUENCE</scope>
    <source>
        <strain evidence="1">Expedition CK06-06</strain>
    </source>
</reference>
<dbReference type="GO" id="GO:0001681">
    <property type="term" value="F:sialate O-acetylesterase activity"/>
    <property type="evidence" value="ECO:0007669"/>
    <property type="project" value="InterPro"/>
</dbReference>
<evidence type="ECO:0000313" key="1">
    <source>
        <dbReference type="EMBL" id="GAG01863.1"/>
    </source>
</evidence>
<feature type="non-terminal residue" evidence="1">
    <location>
        <position position="1"/>
    </location>
</feature>
<dbReference type="PANTHER" id="PTHR22901">
    <property type="entry name" value="SIALATE O-ACETYLESTERASE"/>
    <property type="match status" value="1"/>
</dbReference>
<dbReference type="InterPro" id="IPR039329">
    <property type="entry name" value="SIAE"/>
</dbReference>
<accession>X0UNH5</accession>
<comment type="caution">
    <text evidence="1">The sequence shown here is derived from an EMBL/GenBank/DDBJ whole genome shotgun (WGS) entry which is preliminary data.</text>
</comment>
<protein>
    <recommendedName>
        <fullName evidence="2">Sialate O-acetylesterase</fullName>
    </recommendedName>
</protein>
<sequence length="108" mass="11306">AIAHGQNTVRSGPTMIRADVDGRKLRITFDNVGGGLVTRGGAAKGFAIAGAEGPFVWADATIDGDAVVLSAESIAEPKRARYNWANNPIGNLFNQAGLPAAPFRTDRE</sequence>
<evidence type="ECO:0008006" key="2">
    <source>
        <dbReference type="Google" id="ProtNLM"/>
    </source>
</evidence>
<dbReference type="EMBL" id="BARS01022596">
    <property type="protein sequence ID" value="GAG01863.1"/>
    <property type="molecule type" value="Genomic_DNA"/>
</dbReference>
<dbReference type="GO" id="GO:0005975">
    <property type="term" value="P:carbohydrate metabolic process"/>
    <property type="evidence" value="ECO:0007669"/>
    <property type="project" value="TreeGrafter"/>
</dbReference>
<gene>
    <name evidence="1" type="ORF">S01H1_36108</name>
</gene>
<name>X0UNH5_9ZZZZ</name>
<proteinExistence type="predicted"/>
<dbReference type="AlphaFoldDB" id="X0UNH5"/>